<accession>A0A0X3UPX3</accession>
<proteinExistence type="predicted"/>
<evidence type="ECO:0000313" key="2">
    <source>
        <dbReference type="Proteomes" id="UP000053244"/>
    </source>
</evidence>
<name>A0A0X3UPX3_9ACTN</name>
<dbReference type="AlphaFoldDB" id="A0A0X3UPX3"/>
<reference evidence="1 2" key="1">
    <citation type="submission" date="2015-10" db="EMBL/GenBank/DDBJ databases">
        <authorList>
            <person name="Gilbert D.G."/>
        </authorList>
    </citation>
    <scope>NUCLEOTIDE SEQUENCE [LARGE SCALE GENOMIC DNA]</scope>
    <source>
        <strain evidence="1 2">NRRL B-16712</strain>
    </source>
</reference>
<dbReference type="Proteomes" id="UP000053244">
    <property type="component" value="Unassembled WGS sequence"/>
</dbReference>
<protein>
    <submittedName>
        <fullName evidence="1">Uncharacterized protein</fullName>
    </submittedName>
</protein>
<gene>
    <name evidence="1" type="ORF">ADL15_15850</name>
</gene>
<organism evidence="1 2">
    <name type="scientific">Actinoplanes awajinensis subsp. mycoplanecinus</name>
    <dbReference type="NCBI Taxonomy" id="135947"/>
    <lineage>
        <taxon>Bacteria</taxon>
        <taxon>Bacillati</taxon>
        <taxon>Actinomycetota</taxon>
        <taxon>Actinomycetes</taxon>
        <taxon>Micromonosporales</taxon>
        <taxon>Micromonosporaceae</taxon>
        <taxon>Actinoplanes</taxon>
    </lineage>
</organism>
<evidence type="ECO:0000313" key="1">
    <source>
        <dbReference type="EMBL" id="KUL34545.1"/>
    </source>
</evidence>
<keyword evidence="2" id="KW-1185">Reference proteome</keyword>
<dbReference type="EMBL" id="LLZH01000121">
    <property type="protein sequence ID" value="KUL34545.1"/>
    <property type="molecule type" value="Genomic_DNA"/>
</dbReference>
<comment type="caution">
    <text evidence="1">The sequence shown here is derived from an EMBL/GenBank/DDBJ whole genome shotgun (WGS) entry which is preliminary data.</text>
</comment>
<sequence length="181" mass="20281">MGTWLATVRFPDGTARYAAYSTVSGAMSTELYAMFHVEHYRESICGDPLPRFPEAPRAPIDQLIPVEISHAPDDCHWAAVYCPRRAMVLGPLSPYWMWRVQESHEMIRGVADELRHLSQLADRARCGAPVSGTPLPYRRYAVMGFADGDEADQPPEVDIFATWNSPDICRECLAVVAAQDR</sequence>